<evidence type="ECO:0000256" key="3">
    <source>
        <dbReference type="ARBA" id="ARBA00022475"/>
    </source>
</evidence>
<keyword evidence="5 8" id="KW-1133">Transmembrane helix</keyword>
<name>A0A834Y494_APHGI</name>
<keyword evidence="3" id="KW-1003">Cell membrane</keyword>
<dbReference type="OrthoDB" id="5800391at2759"/>
<evidence type="ECO:0000313" key="9">
    <source>
        <dbReference type="EMBL" id="KAF7997013.1"/>
    </source>
</evidence>
<evidence type="ECO:0000256" key="1">
    <source>
        <dbReference type="ARBA" id="ARBA00004651"/>
    </source>
</evidence>
<evidence type="ECO:0000256" key="6">
    <source>
        <dbReference type="ARBA" id="ARBA00023136"/>
    </source>
</evidence>
<keyword evidence="10" id="KW-1185">Reference proteome</keyword>
<feature type="transmembrane region" description="Helical" evidence="8">
    <location>
        <begin position="123"/>
        <end position="145"/>
    </location>
</feature>
<dbReference type="GO" id="GO:0050916">
    <property type="term" value="P:sensory perception of sweet taste"/>
    <property type="evidence" value="ECO:0007669"/>
    <property type="project" value="UniProtKB-ARBA"/>
</dbReference>
<comment type="caution">
    <text evidence="9">The sequence shown here is derived from an EMBL/GenBank/DDBJ whole genome shotgun (WGS) entry which is preliminary data.</text>
</comment>
<evidence type="ECO:0000256" key="5">
    <source>
        <dbReference type="ARBA" id="ARBA00022989"/>
    </source>
</evidence>
<gene>
    <name evidence="9" type="ORF">HCN44_005290</name>
</gene>
<evidence type="ECO:0000256" key="2">
    <source>
        <dbReference type="ARBA" id="ARBA00005327"/>
    </source>
</evidence>
<comment type="subcellular location">
    <subcellularLocation>
        <location evidence="1">Cell membrane</location>
        <topology evidence="1">Multi-pass membrane protein</topology>
    </subcellularLocation>
</comment>
<feature type="transmembrane region" description="Helical" evidence="8">
    <location>
        <begin position="722"/>
        <end position="743"/>
    </location>
</feature>
<feature type="transmembrane region" description="Helical" evidence="8">
    <location>
        <begin position="372"/>
        <end position="392"/>
    </location>
</feature>
<accession>A0A834Y494</accession>
<dbReference type="InterPro" id="IPR009318">
    <property type="entry name" value="Gustatory_rcpt"/>
</dbReference>
<dbReference type="Pfam" id="PF06151">
    <property type="entry name" value="Trehalose_recp"/>
    <property type="match status" value="2"/>
</dbReference>
<dbReference type="EMBL" id="JACMRX010000001">
    <property type="protein sequence ID" value="KAF7997013.1"/>
    <property type="molecule type" value="Genomic_DNA"/>
</dbReference>
<dbReference type="AlphaFoldDB" id="A0A834Y494"/>
<dbReference type="PANTHER" id="PTHR21421:SF29">
    <property type="entry name" value="GUSTATORY RECEPTOR 5A FOR TREHALOSE-RELATED"/>
    <property type="match status" value="1"/>
</dbReference>
<keyword evidence="6 8" id="KW-0472">Membrane</keyword>
<feature type="transmembrane region" description="Helical" evidence="8">
    <location>
        <begin position="64"/>
        <end position="87"/>
    </location>
</feature>
<keyword evidence="7" id="KW-0675">Receptor</keyword>
<organism evidence="9 10">
    <name type="scientific">Aphidius gifuensis</name>
    <name type="common">Parasitoid wasp</name>
    <dbReference type="NCBI Taxonomy" id="684658"/>
    <lineage>
        <taxon>Eukaryota</taxon>
        <taxon>Metazoa</taxon>
        <taxon>Ecdysozoa</taxon>
        <taxon>Arthropoda</taxon>
        <taxon>Hexapoda</taxon>
        <taxon>Insecta</taxon>
        <taxon>Pterygota</taxon>
        <taxon>Neoptera</taxon>
        <taxon>Endopterygota</taxon>
        <taxon>Hymenoptera</taxon>
        <taxon>Apocrita</taxon>
        <taxon>Ichneumonoidea</taxon>
        <taxon>Braconidae</taxon>
        <taxon>Aphidiinae</taxon>
        <taxon>Aphidius</taxon>
    </lineage>
</organism>
<evidence type="ECO:0000256" key="8">
    <source>
        <dbReference type="SAM" id="Phobius"/>
    </source>
</evidence>
<sequence>MAEISKVMENDGSQIKQFIWVCLTIYSIQQETLINCLNDNSSYEYILNGFGNIYKIVIDTYAALAWSFTDLFIILVSTGLAESYIFMNKLAMDCKLQNDQNYWTNLRINYSILSNLVKETDKLVSPLIFVSITHNLFCISTQLFFGITSEDTIMTAFSYICFTFTLGKMAITIYAASRIHQESKIIMPLIYDCPLSKFTVETERLQYQLEFDNVVLTGFNFFELTRSFMLGDEESFHRSMRLTLIVGQMFGLFPVTNVSSKNYKRMKFTVKSFKMFYSFLIPLLITALLIQTIGIAITSKENEFGCVFSVAIHHRAALLNAVFYIATIFEYFTFFWIASKWPEFQQLWKTMEFKLNSLGNDCPKIWWKINKISLIIIPLTLIEHFMWVFLNIDIQKRNALKNCIHDNSSYEYILNRLGESYVIVIDTYAAFAWNFTDLFIIVVSTGLAERYIFMNKLAMDSKLLNDQNYWTNLRINYSILSNLVKKTDKLLSPLIFVSITHNFFCISTQLYFGITSEDTIMTVFSLIFFTFTLGKMAITIYAASRIHQESKIIMPLIYDCPLSEFTIETERLQYQLEFDNVVLTGFNFFELTRSFMLGLKGGVSGGGGGGGRSYGGYGGGGGGRSYGGYRGGGSYTTFLFFGGGGHSGSGSSNITTGETILAGVFSRLTVIKQNRPVSRVVVIPARPTQTNVKTVYINPGQQSSVTLVHGQHHNSYHNSSNAVIWIFAFLGVVLLICLLMWAINSCDDTEIITTNGGDVVYIDERPCGQSGSTVMVLGGDQPSQSYDSDIVINI</sequence>
<dbReference type="GO" id="GO:0008527">
    <property type="term" value="F:taste receptor activity"/>
    <property type="evidence" value="ECO:0007669"/>
    <property type="project" value="InterPro"/>
</dbReference>
<reference evidence="9 10" key="1">
    <citation type="submission" date="2020-08" db="EMBL/GenBank/DDBJ databases">
        <title>Aphidius gifuensis genome sequencing and assembly.</title>
        <authorList>
            <person name="Du Z."/>
        </authorList>
    </citation>
    <scope>NUCLEOTIDE SEQUENCE [LARGE SCALE GENOMIC DNA]</scope>
    <source>
        <strain evidence="9">YNYX2018</strain>
        <tissue evidence="9">Adults</tissue>
    </source>
</reference>
<feature type="transmembrane region" description="Helical" evidence="8">
    <location>
        <begin position="490"/>
        <end position="514"/>
    </location>
</feature>
<feature type="transmembrane region" description="Helical" evidence="8">
    <location>
        <begin position="520"/>
        <end position="544"/>
    </location>
</feature>
<evidence type="ECO:0000313" key="10">
    <source>
        <dbReference type="Proteomes" id="UP000639338"/>
    </source>
</evidence>
<feature type="transmembrane region" description="Helical" evidence="8">
    <location>
        <begin position="276"/>
        <end position="297"/>
    </location>
</feature>
<feature type="transmembrane region" description="Helical" evidence="8">
    <location>
        <begin position="157"/>
        <end position="177"/>
    </location>
</feature>
<dbReference type="Proteomes" id="UP000639338">
    <property type="component" value="Unassembled WGS sequence"/>
</dbReference>
<proteinExistence type="inferred from homology"/>
<keyword evidence="4 8" id="KW-0812">Transmembrane</keyword>
<dbReference type="GO" id="GO:0005886">
    <property type="term" value="C:plasma membrane"/>
    <property type="evidence" value="ECO:0007669"/>
    <property type="project" value="UniProtKB-SubCell"/>
</dbReference>
<comment type="similarity">
    <text evidence="2">Belongs to the insect chemoreceptor superfamily. Gustatory receptor (GR) family. Gr5a subfamily.</text>
</comment>
<feature type="transmembrane region" description="Helical" evidence="8">
    <location>
        <begin position="317"/>
        <end position="338"/>
    </location>
</feature>
<protein>
    <recommendedName>
        <fullName evidence="11">Gustatory receptor</fullName>
    </recommendedName>
</protein>
<evidence type="ECO:0000256" key="7">
    <source>
        <dbReference type="ARBA" id="ARBA00023170"/>
    </source>
</evidence>
<dbReference type="PANTHER" id="PTHR21421">
    <property type="entry name" value="GUSTATORY RECEPTOR"/>
    <property type="match status" value="1"/>
</dbReference>
<evidence type="ECO:0000256" key="4">
    <source>
        <dbReference type="ARBA" id="ARBA00022692"/>
    </source>
</evidence>
<evidence type="ECO:0008006" key="11">
    <source>
        <dbReference type="Google" id="ProtNLM"/>
    </source>
</evidence>